<comment type="caution">
    <text evidence="3">The sequence shown here is derived from an EMBL/GenBank/DDBJ whole genome shotgun (WGS) entry which is preliminary data.</text>
</comment>
<dbReference type="InterPro" id="IPR022002">
    <property type="entry name" value="ChsH2_Znr"/>
</dbReference>
<dbReference type="Pfam" id="PF12172">
    <property type="entry name" value="zf-ChsH2"/>
    <property type="match status" value="1"/>
</dbReference>
<evidence type="ECO:0000313" key="3">
    <source>
        <dbReference type="EMBL" id="MDE4908728.1"/>
    </source>
</evidence>
<dbReference type="Proteomes" id="UP001143747">
    <property type="component" value="Unassembled WGS sequence"/>
</dbReference>
<name>A0A9Q4PYH6_9EURY</name>
<evidence type="ECO:0000259" key="2">
    <source>
        <dbReference type="Pfam" id="PF12172"/>
    </source>
</evidence>
<reference evidence="3" key="1">
    <citation type="submission" date="2022-01" db="EMBL/GenBank/DDBJ databases">
        <title>Draft genome of Methanogenium marinum DSM 15558.</title>
        <authorList>
            <person name="Chen S.-C."/>
            <person name="You Y.-T."/>
        </authorList>
    </citation>
    <scope>NUCLEOTIDE SEQUENCE</scope>
    <source>
        <strain evidence="3">DSM 15558</strain>
    </source>
</reference>
<keyword evidence="4" id="KW-1185">Reference proteome</keyword>
<organism evidence="3 4">
    <name type="scientific">Methanogenium marinum</name>
    <dbReference type="NCBI Taxonomy" id="348610"/>
    <lineage>
        <taxon>Archaea</taxon>
        <taxon>Methanobacteriati</taxon>
        <taxon>Methanobacteriota</taxon>
        <taxon>Stenosarchaea group</taxon>
        <taxon>Methanomicrobia</taxon>
        <taxon>Methanomicrobiales</taxon>
        <taxon>Methanomicrobiaceae</taxon>
        <taxon>Methanogenium</taxon>
    </lineage>
</organism>
<evidence type="ECO:0000259" key="1">
    <source>
        <dbReference type="Pfam" id="PF01796"/>
    </source>
</evidence>
<dbReference type="RefSeq" id="WP_274925342.1">
    <property type="nucleotide sequence ID" value="NZ_JAKELO010000002.1"/>
</dbReference>
<dbReference type="InterPro" id="IPR052513">
    <property type="entry name" value="Thioester_dehydratase-like"/>
</dbReference>
<dbReference type="Gene3D" id="6.10.30.10">
    <property type="match status" value="1"/>
</dbReference>
<dbReference type="EMBL" id="JAKELO010000002">
    <property type="protein sequence ID" value="MDE4908728.1"/>
    <property type="molecule type" value="Genomic_DNA"/>
</dbReference>
<evidence type="ECO:0000313" key="4">
    <source>
        <dbReference type="Proteomes" id="UP001143747"/>
    </source>
</evidence>
<dbReference type="SUPFAM" id="SSF50249">
    <property type="entry name" value="Nucleic acid-binding proteins"/>
    <property type="match status" value="1"/>
</dbReference>
<accession>A0A9Q4PYH6</accession>
<proteinExistence type="predicted"/>
<gene>
    <name evidence="3" type="ORF">L0665_08930</name>
</gene>
<feature type="domain" description="ChsH2 C-terminal OB-fold" evidence="1">
    <location>
        <begin position="48"/>
        <end position="109"/>
    </location>
</feature>
<dbReference type="Pfam" id="PF01796">
    <property type="entry name" value="OB_ChsH2_C"/>
    <property type="match status" value="1"/>
</dbReference>
<dbReference type="PANTHER" id="PTHR34075:SF5">
    <property type="entry name" value="BLR3430 PROTEIN"/>
    <property type="match status" value="1"/>
</dbReference>
<sequence length="129" mass="14785">MSVPRYWRKQQNRYNLKGNRCETCGRYFYPPRAICPECRREGKIVDYEFSGNGTVRTFSVIRTASDDYDMQTPYGIAIIELEEGTCMTAQVICEPDELYIGMPVKRVFRKVVSEGDSGVIVYGTKFVPA</sequence>
<dbReference type="AlphaFoldDB" id="A0A9Q4PYH6"/>
<dbReference type="InterPro" id="IPR002878">
    <property type="entry name" value="ChsH2_C"/>
</dbReference>
<dbReference type="PANTHER" id="PTHR34075">
    <property type="entry name" value="BLR3430 PROTEIN"/>
    <property type="match status" value="1"/>
</dbReference>
<dbReference type="InterPro" id="IPR012340">
    <property type="entry name" value="NA-bd_OB-fold"/>
</dbReference>
<protein>
    <submittedName>
        <fullName evidence="3">Zn-ribbon domain-containing OB-fold protein</fullName>
    </submittedName>
</protein>
<feature type="domain" description="ChsH2 rubredoxin-like zinc ribbon" evidence="2">
    <location>
        <begin position="13"/>
        <end position="41"/>
    </location>
</feature>